<sequence length="642" mass="74726">MYSRQPKVILTNILRTKTGRKYMQKQLLSDAKLSHASKLQSDEQPSLSISSLKSCQTISSQQSCILPKRYVIQNSVLIIVSADPLVLHSSADHSPINEHLSLTLDIKFERLYFGKYKRAAAGCAKVNLFALNKKIVLSIDSLHLKRFGLWTNKDLSAFGNSAIIFLWLSLDYMEQVENQLGRNILNKQVKGSKFIFIQLSQMLTEKEQVMLNRIIAEISTKIHSADLTNFLPWQQAIDEISCEDNSFMHYGYETFQKHLESNRTSISAEQALEECKSNLIKTNYTLLQKQHSGQYSFSISSGKRNGWKELQETGPVKNLIVYPPSPAKGGLGVTKEDLECLEYGEFLNDVIIDFYLKYLQLEKAPKELADRSHIFSSFFYKCLTRTEKNSEENPKLSIAQRRHRRVKRWTRYINIFNKDFIFVPVNEEKADMIFLCLFLFRSHWYIAVICFPWLEKVIYEDCESQHLPQPDFQQFPHQSESNSGTIRKENFITWFIFSGLSFSDIVNVFQKFSDTLKMKEICKRPCILILDSLKASSVSNTVQVLREYLEAEWEAKRKTCREFSKSTMADFYPRVPKQNNNSDCGIYLLQYVETFFQNPIINFDLPVHLEQWFPPHLVRRKREQIRDLILQLHFQQQSGSKS</sequence>
<evidence type="ECO:0000256" key="10">
    <source>
        <dbReference type="ARBA" id="ARBA00057377"/>
    </source>
</evidence>
<dbReference type="GO" id="GO:0140374">
    <property type="term" value="P:antiviral innate immune response"/>
    <property type="evidence" value="ECO:0007669"/>
    <property type="project" value="Ensembl"/>
</dbReference>
<evidence type="ECO:0000256" key="3">
    <source>
        <dbReference type="ARBA" id="ARBA00022490"/>
    </source>
</evidence>
<evidence type="ECO:0000256" key="8">
    <source>
        <dbReference type="ARBA" id="ARBA00022801"/>
    </source>
</evidence>
<keyword evidence="6" id="KW-0645">Protease</keyword>
<evidence type="ECO:0000256" key="4">
    <source>
        <dbReference type="ARBA" id="ARBA00022553"/>
    </source>
</evidence>
<dbReference type="SUPFAM" id="SSF54001">
    <property type="entry name" value="Cysteine proteinases"/>
    <property type="match status" value="1"/>
</dbReference>
<dbReference type="GO" id="GO:0016926">
    <property type="term" value="P:protein desumoylation"/>
    <property type="evidence" value="ECO:0007669"/>
    <property type="project" value="Ensembl"/>
</dbReference>
<keyword evidence="4" id="KW-0597">Phosphoprotein</keyword>
<dbReference type="Proteomes" id="UP000694559">
    <property type="component" value="Unplaced"/>
</dbReference>
<keyword evidence="7" id="KW-0833">Ubl conjugation pathway</keyword>
<evidence type="ECO:0000256" key="1">
    <source>
        <dbReference type="ARBA" id="ARBA00004496"/>
    </source>
</evidence>
<evidence type="ECO:0000313" key="15">
    <source>
        <dbReference type="Ensembl" id="ENSNNAP00000012880.1"/>
    </source>
</evidence>
<evidence type="ECO:0000256" key="13">
    <source>
        <dbReference type="ARBA" id="ARBA00079021"/>
    </source>
</evidence>
<dbReference type="FunFam" id="1.10.418.20:FF:000004">
    <property type="entry name" value="sentrin-specific protease 7 isoform X1"/>
    <property type="match status" value="1"/>
</dbReference>
<evidence type="ECO:0000256" key="5">
    <source>
        <dbReference type="ARBA" id="ARBA00022588"/>
    </source>
</evidence>
<dbReference type="InterPro" id="IPR003653">
    <property type="entry name" value="Peptidase_C48_C"/>
</dbReference>
<dbReference type="PANTHER" id="PTHR46896:SF2">
    <property type="entry name" value="SENTRIN-SPECIFIC PROTEASE 7"/>
    <property type="match status" value="1"/>
</dbReference>
<dbReference type="PROSITE" id="PS50600">
    <property type="entry name" value="ULP_PROTEASE"/>
    <property type="match status" value="1"/>
</dbReference>
<dbReference type="GO" id="GO:0005634">
    <property type="term" value="C:nucleus"/>
    <property type="evidence" value="ECO:0007669"/>
    <property type="project" value="Ensembl"/>
</dbReference>
<dbReference type="Ensembl" id="ENSNNAT00000013479.1">
    <property type="protein sequence ID" value="ENSNNAP00000012880.1"/>
    <property type="gene ID" value="ENSNNAG00000008641.1"/>
</dbReference>
<keyword evidence="9" id="KW-0391">Immunity</keyword>
<evidence type="ECO:0000256" key="9">
    <source>
        <dbReference type="ARBA" id="ARBA00022859"/>
    </source>
</evidence>
<comment type="similarity">
    <text evidence="2">Belongs to the peptidase C48 family.</text>
</comment>
<dbReference type="PANTHER" id="PTHR46896">
    <property type="entry name" value="SENTRIN-SPECIFIC PROTEASE"/>
    <property type="match status" value="1"/>
</dbReference>
<dbReference type="GO" id="GO:0099523">
    <property type="term" value="C:presynaptic cytosol"/>
    <property type="evidence" value="ECO:0007669"/>
    <property type="project" value="Ensembl"/>
</dbReference>
<evidence type="ECO:0000256" key="11">
    <source>
        <dbReference type="ARBA" id="ARBA00073896"/>
    </source>
</evidence>
<keyword evidence="3" id="KW-0963">Cytoplasm</keyword>
<evidence type="ECO:0000256" key="2">
    <source>
        <dbReference type="ARBA" id="ARBA00005234"/>
    </source>
</evidence>
<evidence type="ECO:0000256" key="7">
    <source>
        <dbReference type="ARBA" id="ARBA00022786"/>
    </source>
</evidence>
<accession>A0A8C7DXN9</accession>
<dbReference type="AlphaFoldDB" id="A0A8C7DXN9"/>
<comment type="subcellular location">
    <subcellularLocation>
        <location evidence="1">Cytoplasm</location>
    </subcellularLocation>
</comment>
<dbReference type="Gene3D" id="1.10.418.20">
    <property type="match status" value="2"/>
</dbReference>
<keyword evidence="8" id="KW-0378">Hydrolase</keyword>
<dbReference type="GO" id="GO:0070139">
    <property type="term" value="F:SUMO-specific endopeptidase activity"/>
    <property type="evidence" value="ECO:0007669"/>
    <property type="project" value="Ensembl"/>
</dbReference>
<dbReference type="GeneTree" id="ENSGT00940000157308"/>
<keyword evidence="5" id="KW-0399">Innate immunity</keyword>
<evidence type="ECO:0000256" key="12">
    <source>
        <dbReference type="ARBA" id="ARBA00077362"/>
    </source>
</evidence>
<reference evidence="15" key="2">
    <citation type="submission" date="2025-09" db="UniProtKB">
        <authorList>
            <consortium name="Ensembl"/>
        </authorList>
    </citation>
    <scope>IDENTIFICATION</scope>
</reference>
<dbReference type="InterPro" id="IPR051947">
    <property type="entry name" value="Sentrin-specific_protease"/>
</dbReference>
<dbReference type="InterPro" id="IPR038765">
    <property type="entry name" value="Papain-like_cys_pep_sf"/>
</dbReference>
<organism evidence="15 16">
    <name type="scientific">Naja naja</name>
    <name type="common">Indian cobra</name>
    <dbReference type="NCBI Taxonomy" id="35670"/>
    <lineage>
        <taxon>Eukaryota</taxon>
        <taxon>Metazoa</taxon>
        <taxon>Chordata</taxon>
        <taxon>Craniata</taxon>
        <taxon>Vertebrata</taxon>
        <taxon>Euteleostomi</taxon>
        <taxon>Lepidosauria</taxon>
        <taxon>Squamata</taxon>
        <taxon>Bifurcata</taxon>
        <taxon>Unidentata</taxon>
        <taxon>Episquamata</taxon>
        <taxon>Toxicofera</taxon>
        <taxon>Serpentes</taxon>
        <taxon>Colubroidea</taxon>
        <taxon>Elapidae</taxon>
        <taxon>Elapinae</taxon>
        <taxon>Naja</taxon>
    </lineage>
</organism>
<proteinExistence type="inferred from homology"/>
<keyword evidence="16" id="KW-1185">Reference proteome</keyword>
<gene>
    <name evidence="15" type="primary">SENP7</name>
</gene>
<name>A0A8C7DXN9_NAJNA</name>
<dbReference type="Pfam" id="PF02902">
    <property type="entry name" value="Peptidase_C48"/>
    <property type="match status" value="1"/>
</dbReference>
<protein>
    <recommendedName>
        <fullName evidence="11">Sentrin-specific protease 7</fullName>
    </recommendedName>
    <alternativeName>
        <fullName evidence="13">SUMO-1-specific protease 2</fullName>
    </alternativeName>
    <alternativeName>
        <fullName evidence="12">Sentrin/SUMO-specific protease SENP7</fullName>
    </alternativeName>
</protein>
<evidence type="ECO:0000313" key="16">
    <source>
        <dbReference type="Proteomes" id="UP000694559"/>
    </source>
</evidence>
<dbReference type="Gene3D" id="3.30.310.130">
    <property type="entry name" value="Ubiquitin-related"/>
    <property type="match status" value="2"/>
</dbReference>
<dbReference type="FunFam" id="1.10.418.20:FF:000001">
    <property type="entry name" value="sentrin-specific protease 6 isoform X1"/>
    <property type="match status" value="1"/>
</dbReference>
<dbReference type="OMA" id="FNSHELA"/>
<reference evidence="15" key="1">
    <citation type="submission" date="2025-08" db="UniProtKB">
        <authorList>
            <consortium name="Ensembl"/>
        </authorList>
    </citation>
    <scope>IDENTIFICATION</scope>
</reference>
<comment type="function">
    <text evidence="10">Protease that acts as a positive regulator of the cGAS-STING pathway by catalyzing desumoylation of CGAS. Desumoylation of CGAS promotes DNA-binding activity of CGAS, subsequent oligomerization and activation. Deconjugates SUMO2 and SUMO3 from targeted proteins, but not SUMO1. Catalyzes the deconjugation of poly-SUMO2 and poly-SUMO3 chains. Has very low efficiency in processing full-length SUMO proteins to their mature forms.</text>
</comment>
<evidence type="ECO:0000256" key="6">
    <source>
        <dbReference type="ARBA" id="ARBA00022670"/>
    </source>
</evidence>
<dbReference type="OrthoDB" id="442460at2759"/>
<dbReference type="GO" id="GO:0006508">
    <property type="term" value="P:proteolysis"/>
    <property type="evidence" value="ECO:0007669"/>
    <property type="project" value="UniProtKB-KW"/>
</dbReference>
<dbReference type="GO" id="GO:0099524">
    <property type="term" value="C:postsynaptic cytosol"/>
    <property type="evidence" value="ECO:0007669"/>
    <property type="project" value="Ensembl"/>
</dbReference>
<dbReference type="FunFam" id="3.30.310.130:FF:000001">
    <property type="entry name" value="sentrin-specific protease 6 isoform X1"/>
    <property type="match status" value="1"/>
</dbReference>
<feature type="domain" description="Ubiquitin-like protease family profile" evidence="14">
    <location>
        <begin position="331"/>
        <end position="595"/>
    </location>
</feature>
<evidence type="ECO:0000259" key="14">
    <source>
        <dbReference type="PROSITE" id="PS50600"/>
    </source>
</evidence>